<dbReference type="RefSeq" id="WP_015284096.1">
    <property type="nucleotide sequence ID" value="NC_019943.1"/>
</dbReference>
<dbReference type="InterPro" id="IPR011006">
    <property type="entry name" value="CheY-like_superfamily"/>
</dbReference>
<dbReference type="Gene3D" id="3.30.450.20">
    <property type="entry name" value="PAS domain"/>
    <property type="match status" value="1"/>
</dbReference>
<feature type="modified residue" description="4-aspartylphosphate" evidence="2">
    <location>
        <position position="57"/>
    </location>
</feature>
<dbReference type="KEGG" id="mfo:Metfor_0046"/>
<dbReference type="GeneID" id="14308719"/>
<dbReference type="PANTHER" id="PTHR44591:SF3">
    <property type="entry name" value="RESPONSE REGULATORY DOMAIN-CONTAINING PROTEIN"/>
    <property type="match status" value="1"/>
</dbReference>
<evidence type="ECO:0000313" key="5">
    <source>
        <dbReference type="Proteomes" id="UP000010824"/>
    </source>
</evidence>
<evidence type="ECO:0000256" key="2">
    <source>
        <dbReference type="PROSITE-ProRule" id="PRU00169"/>
    </source>
</evidence>
<name>L0H8R1_METFS</name>
<dbReference type="Pfam" id="PF08448">
    <property type="entry name" value="PAS_4"/>
    <property type="match status" value="1"/>
</dbReference>
<dbReference type="SUPFAM" id="SSF52172">
    <property type="entry name" value="CheY-like"/>
    <property type="match status" value="1"/>
</dbReference>
<dbReference type="Proteomes" id="UP000010824">
    <property type="component" value="Chromosome"/>
</dbReference>
<dbReference type="InterPro" id="IPR001789">
    <property type="entry name" value="Sig_transdc_resp-reg_receiver"/>
</dbReference>
<evidence type="ECO:0000256" key="1">
    <source>
        <dbReference type="ARBA" id="ARBA00022553"/>
    </source>
</evidence>
<dbReference type="SMART" id="SM00448">
    <property type="entry name" value="REC"/>
    <property type="match status" value="1"/>
</dbReference>
<dbReference type="InterPro" id="IPR013656">
    <property type="entry name" value="PAS_4"/>
</dbReference>
<protein>
    <submittedName>
        <fullName evidence="4">CheY-like receiver domain-containing protein</fullName>
    </submittedName>
</protein>
<sequence length="261" mass="29314">MPPSASRILIVEDDTIITHLLATMLQKKGYSVAGVVTTGEEAVIKSAELDPDLIIMDVGLAGKMDGLEAAHYIFQLFSYPILFVTGCTDEGKISRAKFSQPYGVIFKPFTPIEIATNVDLAIYNHNQRPKSARQYPAGEPGKIKEMLDAVIMTDKRGRIIYFNPTALWYMDIPAKDIYLKHWREVMMFINDKTDEQLKDPVAECANHMTGVVHESNTAMVTTTSKRRKVRINVRPLLDNRGQFLAVMVSIREKTPKPGMPQ</sequence>
<dbReference type="InParanoid" id="L0H8R1"/>
<dbReference type="STRING" id="593750.Metfor_0046"/>
<dbReference type="CDD" id="cd17534">
    <property type="entry name" value="REC_DC-like"/>
    <property type="match status" value="1"/>
</dbReference>
<gene>
    <name evidence="4" type="ordered locus">Metfor_0046</name>
</gene>
<dbReference type="SUPFAM" id="SSF55785">
    <property type="entry name" value="PYP-like sensor domain (PAS domain)"/>
    <property type="match status" value="1"/>
</dbReference>
<keyword evidence="1 2" id="KW-0597">Phosphoprotein</keyword>
<dbReference type="eggNOG" id="arCOG06537">
    <property type="taxonomic scope" value="Archaea"/>
</dbReference>
<organism evidence="4 5">
    <name type="scientific">Methanoregula formicica (strain DSM 22288 / NBRC 105244 / SMSP)</name>
    <dbReference type="NCBI Taxonomy" id="593750"/>
    <lineage>
        <taxon>Archaea</taxon>
        <taxon>Methanobacteriati</taxon>
        <taxon>Methanobacteriota</taxon>
        <taxon>Stenosarchaea group</taxon>
        <taxon>Methanomicrobia</taxon>
        <taxon>Methanomicrobiales</taxon>
        <taxon>Methanoregulaceae</taxon>
        <taxon>Methanoregula</taxon>
    </lineage>
</organism>
<dbReference type="InterPro" id="IPR035965">
    <property type="entry name" value="PAS-like_dom_sf"/>
</dbReference>
<dbReference type="HOGENOM" id="CLU_000445_14_0_2"/>
<dbReference type="PROSITE" id="PS50110">
    <property type="entry name" value="RESPONSE_REGULATORY"/>
    <property type="match status" value="1"/>
</dbReference>
<dbReference type="EMBL" id="CP003167">
    <property type="protein sequence ID" value="AGB01132.1"/>
    <property type="molecule type" value="Genomic_DNA"/>
</dbReference>
<evidence type="ECO:0000259" key="3">
    <source>
        <dbReference type="PROSITE" id="PS50110"/>
    </source>
</evidence>
<reference evidence="5" key="1">
    <citation type="submission" date="2011-12" db="EMBL/GenBank/DDBJ databases">
        <title>Complete sequence of Methanoregula formicicum SMSP.</title>
        <authorList>
            <person name="Lucas S."/>
            <person name="Han J."/>
            <person name="Lapidus A."/>
            <person name="Cheng J.-F."/>
            <person name="Goodwin L."/>
            <person name="Pitluck S."/>
            <person name="Peters L."/>
            <person name="Ovchinnikova G."/>
            <person name="Teshima H."/>
            <person name="Detter J.C."/>
            <person name="Han C."/>
            <person name="Tapia R."/>
            <person name="Land M."/>
            <person name="Hauser L."/>
            <person name="Kyrpides N."/>
            <person name="Ivanova N."/>
            <person name="Pagani I."/>
            <person name="Imachi H."/>
            <person name="Tamaki H."/>
            <person name="Sekiguchi Y."/>
            <person name="Kamagata Y."/>
            <person name="Cadillo-Quiroz H."/>
            <person name="Zinder S."/>
            <person name="Liu W.-T."/>
            <person name="Woyke T."/>
        </authorList>
    </citation>
    <scope>NUCLEOTIDE SEQUENCE [LARGE SCALE GENOMIC DNA]</scope>
    <source>
        <strain evidence="5">DSM 22288 / NBRC 105244 / SMSP</strain>
    </source>
</reference>
<feature type="domain" description="Response regulatory" evidence="3">
    <location>
        <begin position="7"/>
        <end position="122"/>
    </location>
</feature>
<dbReference type="PANTHER" id="PTHR44591">
    <property type="entry name" value="STRESS RESPONSE REGULATOR PROTEIN 1"/>
    <property type="match status" value="1"/>
</dbReference>
<dbReference type="AlphaFoldDB" id="L0H8R1"/>
<dbReference type="InterPro" id="IPR050595">
    <property type="entry name" value="Bact_response_regulator"/>
</dbReference>
<proteinExistence type="predicted"/>
<dbReference type="CDD" id="cd00130">
    <property type="entry name" value="PAS"/>
    <property type="match status" value="1"/>
</dbReference>
<dbReference type="GO" id="GO:0000160">
    <property type="term" value="P:phosphorelay signal transduction system"/>
    <property type="evidence" value="ECO:0007669"/>
    <property type="project" value="InterPro"/>
</dbReference>
<dbReference type="OrthoDB" id="2830at2157"/>
<accession>L0H8R1</accession>
<dbReference type="Gene3D" id="3.40.50.2300">
    <property type="match status" value="1"/>
</dbReference>
<dbReference type="Pfam" id="PF00072">
    <property type="entry name" value="Response_reg"/>
    <property type="match status" value="1"/>
</dbReference>
<reference evidence="4 5" key="2">
    <citation type="journal article" date="2014" name="Genome Announc.">
        <title>Complete Genome Sequence of Methanoregula formicica SMSPT, a Mesophilic Hydrogenotrophic Methanogen Isolated from a Methanogenic Upflow Anaerobic Sludge Blanket Reactor.</title>
        <authorList>
            <person name="Yamamoto K."/>
            <person name="Tamaki H."/>
            <person name="Cadillo-Quiroz H."/>
            <person name="Imachi H."/>
            <person name="Kyrpides N."/>
            <person name="Woyke T."/>
            <person name="Goodwin L."/>
            <person name="Zinder S.H."/>
            <person name="Kamagata Y."/>
            <person name="Liu W.T."/>
        </authorList>
    </citation>
    <scope>NUCLEOTIDE SEQUENCE [LARGE SCALE GENOMIC DNA]</scope>
    <source>
        <strain evidence="5">DSM 22288 / NBRC 105244 / SMSP</strain>
    </source>
</reference>
<dbReference type="InterPro" id="IPR000014">
    <property type="entry name" value="PAS"/>
</dbReference>
<evidence type="ECO:0000313" key="4">
    <source>
        <dbReference type="EMBL" id="AGB01132.1"/>
    </source>
</evidence>
<dbReference type="eggNOG" id="arCOG06192">
    <property type="taxonomic scope" value="Archaea"/>
</dbReference>
<keyword evidence="5" id="KW-1185">Reference proteome</keyword>